<sequence>MKKEDKIIHSSLIETKLMDERLSPYATKNSECIKVKHTLKPSTEFDIRWPFEKDIDRVLYSKSYSRYVDKTQALSFFSNIHITKRSLHVQWVSRIARQIGRGLNLNLDLIEAIALGHDLGHAPYGHVGEKAINDCLEERHFGYFTHNANSVRNLLFIERNGVGYNVSLQVLDGILCHNGEILSRIYKPDRQKTIQQFWQEYEKCWHEKDYSKRILPMTLEGCVVRISDVISYVGKDIEDAIKVGIINEDDLPEEVVRVLGKDNKSMINRLIGDIVIHSYRKPYLEFSPEVYAALEVLFDFISTHIHHHPTLVKENEKLTRLVKELYNAFYEDLLDDKDEDHGIDRHVFKMIETYKETPPEMIVSDYLSGMTDSYALRVYEDRFLPKQHGEMIQDD</sequence>
<dbReference type="GO" id="GO:0016787">
    <property type="term" value="F:hydrolase activity"/>
    <property type="evidence" value="ECO:0007669"/>
    <property type="project" value="UniProtKB-KW"/>
</dbReference>
<dbReference type="Gene3D" id="1.10.3210.10">
    <property type="entry name" value="Hypothetical protein af1432"/>
    <property type="match status" value="1"/>
</dbReference>
<keyword evidence="4" id="KW-1185">Reference proteome</keyword>
<reference evidence="3 4" key="1">
    <citation type="submission" date="2019-03" db="EMBL/GenBank/DDBJ databases">
        <title>Genomic Encyclopedia of Type Strains, Phase IV (KMG-IV): sequencing the most valuable type-strain genomes for metagenomic binning, comparative biology and taxonomic classification.</title>
        <authorList>
            <person name="Goeker M."/>
        </authorList>
    </citation>
    <scope>NUCLEOTIDE SEQUENCE [LARGE SCALE GENOMIC DNA]</scope>
    <source>
        <strain evidence="3 4">DSM 29487</strain>
    </source>
</reference>
<keyword evidence="1" id="KW-0378">Hydrolase</keyword>
<evidence type="ECO:0000313" key="4">
    <source>
        <dbReference type="Proteomes" id="UP000295515"/>
    </source>
</evidence>
<feature type="domain" description="HD" evidence="2">
    <location>
        <begin position="85"/>
        <end position="233"/>
    </location>
</feature>
<evidence type="ECO:0000256" key="1">
    <source>
        <dbReference type="ARBA" id="ARBA00022801"/>
    </source>
</evidence>
<dbReference type="AlphaFoldDB" id="A0A4R3YFI2"/>
<dbReference type="Proteomes" id="UP000295515">
    <property type="component" value="Unassembled WGS sequence"/>
</dbReference>
<evidence type="ECO:0000259" key="2">
    <source>
        <dbReference type="PROSITE" id="PS51831"/>
    </source>
</evidence>
<dbReference type="InterPro" id="IPR006674">
    <property type="entry name" value="HD_domain"/>
</dbReference>
<dbReference type="PROSITE" id="PS51831">
    <property type="entry name" value="HD"/>
    <property type="match status" value="1"/>
</dbReference>
<dbReference type="SMART" id="SM00471">
    <property type="entry name" value="HDc"/>
    <property type="match status" value="1"/>
</dbReference>
<protein>
    <submittedName>
        <fullName evidence="3">dGTPase</fullName>
    </submittedName>
</protein>
<dbReference type="InterPro" id="IPR051094">
    <property type="entry name" value="Diverse_Catalytic_Enzymes"/>
</dbReference>
<organism evidence="3 4">
    <name type="scientific">Longibaculum muris</name>
    <dbReference type="NCBI Taxonomy" id="1796628"/>
    <lineage>
        <taxon>Bacteria</taxon>
        <taxon>Bacillati</taxon>
        <taxon>Bacillota</taxon>
        <taxon>Erysipelotrichia</taxon>
        <taxon>Erysipelotrichales</taxon>
        <taxon>Coprobacillaceae</taxon>
        <taxon>Longibaculum</taxon>
    </lineage>
</organism>
<dbReference type="EMBL" id="SMCQ01000039">
    <property type="protein sequence ID" value="TCV90947.1"/>
    <property type="molecule type" value="Genomic_DNA"/>
</dbReference>
<comment type="caution">
    <text evidence="3">The sequence shown here is derived from an EMBL/GenBank/DDBJ whole genome shotgun (WGS) entry which is preliminary data.</text>
</comment>
<dbReference type="Pfam" id="PF01966">
    <property type="entry name" value="HD"/>
    <property type="match status" value="1"/>
</dbReference>
<accession>A0A4R3YFI2</accession>
<dbReference type="InterPro" id="IPR026875">
    <property type="entry name" value="PHydrolase_assoc_dom"/>
</dbReference>
<dbReference type="PANTHER" id="PTHR35795:SF1">
    <property type="entry name" value="BIS(5'-NUCLEOSYL)-TETRAPHOSPHATASE, SYMMETRICAL"/>
    <property type="match status" value="1"/>
</dbReference>
<dbReference type="SUPFAM" id="SSF109604">
    <property type="entry name" value="HD-domain/PDEase-like"/>
    <property type="match status" value="1"/>
</dbReference>
<dbReference type="PANTHER" id="PTHR35795">
    <property type="entry name" value="SLR1885 PROTEIN"/>
    <property type="match status" value="1"/>
</dbReference>
<proteinExistence type="predicted"/>
<evidence type="ECO:0000313" key="3">
    <source>
        <dbReference type="EMBL" id="TCV90947.1"/>
    </source>
</evidence>
<dbReference type="Pfam" id="PF13286">
    <property type="entry name" value="HD_assoc"/>
    <property type="match status" value="1"/>
</dbReference>
<name>A0A4R3YFI2_9FIRM</name>
<gene>
    <name evidence="3" type="ORF">EDD60_1396</name>
</gene>
<dbReference type="InterPro" id="IPR003607">
    <property type="entry name" value="HD/PDEase_dom"/>
</dbReference>